<dbReference type="InterPro" id="IPR006439">
    <property type="entry name" value="HAD-SF_hydro_IA"/>
</dbReference>
<dbReference type="Gene3D" id="3.40.50.1000">
    <property type="entry name" value="HAD superfamily/HAD-like"/>
    <property type="match status" value="2"/>
</dbReference>
<dbReference type="InterPro" id="IPR023214">
    <property type="entry name" value="HAD_sf"/>
</dbReference>
<protein>
    <submittedName>
        <fullName evidence="1">HAD-IA family hydrolase</fullName>
    </submittedName>
</protein>
<dbReference type="SFLD" id="SFLDG01129">
    <property type="entry name" value="C1.5:_HAD__Beta-PGM__Phosphata"/>
    <property type="match status" value="2"/>
</dbReference>
<dbReference type="PRINTS" id="PR00413">
    <property type="entry name" value="HADHALOGNASE"/>
</dbReference>
<dbReference type="InterPro" id="IPR036412">
    <property type="entry name" value="HAD-like_sf"/>
</dbReference>
<reference evidence="1 2" key="1">
    <citation type="journal article" date="2020" name="Biotechnol. Biofuels">
        <title>New insights from the biogas microbiome by comprehensive genome-resolved metagenomics of nearly 1600 species originating from multiple anaerobic digesters.</title>
        <authorList>
            <person name="Campanaro S."/>
            <person name="Treu L."/>
            <person name="Rodriguez-R L.M."/>
            <person name="Kovalovszki A."/>
            <person name="Ziels R.M."/>
            <person name="Maus I."/>
            <person name="Zhu X."/>
            <person name="Kougias P.G."/>
            <person name="Basile A."/>
            <person name="Luo G."/>
            <person name="Schluter A."/>
            <person name="Konstantinidis K.T."/>
            <person name="Angelidaki I."/>
        </authorList>
    </citation>
    <scope>NUCLEOTIDE SEQUENCE [LARGE SCALE GENOMIC DNA]</scope>
    <source>
        <strain evidence="1">AS23ysBPME_344</strain>
    </source>
</reference>
<sequence>MSQPSPLVRPQALLLDFGGVIVQTHKHPDGRDHLAALMHQHLAAAGFDIETTRIRESLDAGITALKYWKNSSSRLREPHELTHREILIDYLVSDLPQGPRELLASEAAYWTSQKNTLLSGHVVRDGIPELLERCRAEGIGLGIVSNAHSGASHREILDSVGLGRYFDVQIYSDEVGIRKPHPGMIHLAVDALGLSPAQCWYVGDTLDRDVVAGRRAGAGGVIITRCHRTDNPPFAIREAPDAVLDTPAGLLELLDAAVPPSSAAAGEDAGVDKQEPGALLIDHGGVISASEKNADDRAAFRDELAALLAPAAGEVPPRELADRVLGRAVTAQKAEKKARRARGDHSEVIARTFWELAADGESPQVAALLRGESARLMAGWGKAKSRRTMRPGVRELFEYCRDVGRRVVVVTNTVSGVAVRAALADHGLCDLVTAVIASDEFGLRKPDPSIVRAAVAASGADPGACWFLGDKPENDAAGARAAGITHRVLVRYPEGPAHLAASQDAALADGTATHLIDTPFDLIALMRTHDQRKNS</sequence>
<proteinExistence type="predicted"/>
<accession>A0A7X8MZT6</accession>
<dbReference type="AlphaFoldDB" id="A0A7X8MZT6"/>
<comment type="caution">
    <text evidence="1">The sequence shown here is derived from an EMBL/GenBank/DDBJ whole genome shotgun (WGS) entry which is preliminary data.</text>
</comment>
<dbReference type="SFLD" id="SFLDS00003">
    <property type="entry name" value="Haloacid_Dehalogenase"/>
    <property type="match status" value="2"/>
</dbReference>
<dbReference type="GO" id="GO:0006281">
    <property type="term" value="P:DNA repair"/>
    <property type="evidence" value="ECO:0007669"/>
    <property type="project" value="TreeGrafter"/>
</dbReference>
<dbReference type="GO" id="GO:0005829">
    <property type="term" value="C:cytosol"/>
    <property type="evidence" value="ECO:0007669"/>
    <property type="project" value="TreeGrafter"/>
</dbReference>
<name>A0A7X8MZT6_9CORY</name>
<dbReference type="Proteomes" id="UP000568696">
    <property type="component" value="Unassembled WGS sequence"/>
</dbReference>
<dbReference type="Pfam" id="PF00702">
    <property type="entry name" value="Hydrolase"/>
    <property type="match status" value="2"/>
</dbReference>
<dbReference type="GO" id="GO:0008967">
    <property type="term" value="F:phosphoglycolate phosphatase activity"/>
    <property type="evidence" value="ECO:0007669"/>
    <property type="project" value="TreeGrafter"/>
</dbReference>
<gene>
    <name evidence="1" type="ORF">GX356_11885</name>
</gene>
<dbReference type="NCBIfam" id="TIGR01549">
    <property type="entry name" value="HAD-SF-IA-v1"/>
    <property type="match status" value="2"/>
</dbReference>
<dbReference type="PANTHER" id="PTHR43434:SF1">
    <property type="entry name" value="PHOSPHOGLYCOLATE PHOSPHATASE"/>
    <property type="match status" value="1"/>
</dbReference>
<evidence type="ECO:0000313" key="1">
    <source>
        <dbReference type="EMBL" id="NLP40388.1"/>
    </source>
</evidence>
<dbReference type="PANTHER" id="PTHR43434">
    <property type="entry name" value="PHOSPHOGLYCOLATE PHOSPHATASE"/>
    <property type="match status" value="1"/>
</dbReference>
<evidence type="ECO:0000313" key="2">
    <source>
        <dbReference type="Proteomes" id="UP000568696"/>
    </source>
</evidence>
<dbReference type="InterPro" id="IPR050155">
    <property type="entry name" value="HAD-like_hydrolase_sf"/>
</dbReference>
<dbReference type="EMBL" id="JAAYSN010000330">
    <property type="protein sequence ID" value="NLP40388.1"/>
    <property type="molecule type" value="Genomic_DNA"/>
</dbReference>
<dbReference type="SUPFAM" id="SSF56784">
    <property type="entry name" value="HAD-like"/>
    <property type="match status" value="2"/>
</dbReference>
<keyword evidence="1" id="KW-0378">Hydrolase</keyword>
<organism evidence="1 2">
    <name type="scientific">Corynebacterium pollutisoli</name>
    <dbReference type="NCBI Taxonomy" id="1610489"/>
    <lineage>
        <taxon>Bacteria</taxon>
        <taxon>Bacillati</taxon>
        <taxon>Actinomycetota</taxon>
        <taxon>Actinomycetes</taxon>
        <taxon>Mycobacteriales</taxon>
        <taxon>Corynebacteriaceae</taxon>
        <taxon>Corynebacterium</taxon>
    </lineage>
</organism>